<evidence type="ECO:0000313" key="7">
    <source>
        <dbReference type="Proteomes" id="UP001381693"/>
    </source>
</evidence>
<evidence type="ECO:0000259" key="5">
    <source>
        <dbReference type="PROSITE" id="PS51144"/>
    </source>
</evidence>
<evidence type="ECO:0000256" key="4">
    <source>
        <dbReference type="RuleBase" id="RU367011"/>
    </source>
</evidence>
<organism evidence="6 7">
    <name type="scientific">Halocaridina rubra</name>
    <name type="common">Hawaiian red shrimp</name>
    <dbReference type="NCBI Taxonomy" id="373956"/>
    <lineage>
        <taxon>Eukaryota</taxon>
        <taxon>Metazoa</taxon>
        <taxon>Ecdysozoa</taxon>
        <taxon>Arthropoda</taxon>
        <taxon>Crustacea</taxon>
        <taxon>Multicrustacea</taxon>
        <taxon>Malacostraca</taxon>
        <taxon>Eumalacostraca</taxon>
        <taxon>Eucarida</taxon>
        <taxon>Decapoda</taxon>
        <taxon>Pleocyemata</taxon>
        <taxon>Caridea</taxon>
        <taxon>Atyoidea</taxon>
        <taxon>Atyidae</taxon>
        <taxon>Halocaridina</taxon>
    </lineage>
</organism>
<comment type="similarity">
    <text evidence="1 4">Belongs to the alpha-carbonic anhydrase family.</text>
</comment>
<comment type="cofactor">
    <cofactor evidence="4">
        <name>Zn(2+)</name>
        <dbReference type="ChEBI" id="CHEBI:29105"/>
    </cofactor>
</comment>
<dbReference type="PROSITE" id="PS00162">
    <property type="entry name" value="ALPHA_CA_1"/>
    <property type="match status" value="1"/>
</dbReference>
<dbReference type="Pfam" id="PF00194">
    <property type="entry name" value="Carb_anhydrase"/>
    <property type="match status" value="3"/>
</dbReference>
<dbReference type="SMART" id="SM01057">
    <property type="entry name" value="Carb_anhydrase"/>
    <property type="match status" value="2"/>
</dbReference>
<dbReference type="GO" id="GO:0008270">
    <property type="term" value="F:zinc ion binding"/>
    <property type="evidence" value="ECO:0007669"/>
    <property type="project" value="UniProtKB-UniRule"/>
</dbReference>
<name>A0AAN8WPZ4_HALRR</name>
<dbReference type="GO" id="GO:0006730">
    <property type="term" value="P:one-carbon metabolic process"/>
    <property type="evidence" value="ECO:0007669"/>
    <property type="project" value="TreeGrafter"/>
</dbReference>
<proteinExistence type="inferred from homology"/>
<keyword evidence="3 4" id="KW-0862">Zinc</keyword>
<dbReference type="InterPro" id="IPR036398">
    <property type="entry name" value="CA_dom_sf"/>
</dbReference>
<dbReference type="CDD" id="cd00326">
    <property type="entry name" value="alpha_CA"/>
    <property type="match status" value="2"/>
</dbReference>
<feature type="chain" id="PRO_5042670513" description="Carbonic anhydrase" evidence="4">
    <location>
        <begin position="22"/>
        <end position="662"/>
    </location>
</feature>
<comment type="catalytic activity">
    <reaction evidence="4">
        <text>hydrogencarbonate + H(+) = CO2 + H2O</text>
        <dbReference type="Rhea" id="RHEA:10748"/>
        <dbReference type="ChEBI" id="CHEBI:15377"/>
        <dbReference type="ChEBI" id="CHEBI:15378"/>
        <dbReference type="ChEBI" id="CHEBI:16526"/>
        <dbReference type="ChEBI" id="CHEBI:17544"/>
        <dbReference type="EC" id="4.2.1.1"/>
    </reaction>
</comment>
<evidence type="ECO:0000313" key="6">
    <source>
        <dbReference type="EMBL" id="KAK7066928.1"/>
    </source>
</evidence>
<comment type="caution">
    <text evidence="6">The sequence shown here is derived from an EMBL/GenBank/DDBJ whole genome shotgun (WGS) entry which is preliminary data.</text>
</comment>
<accession>A0AAN8WPZ4</accession>
<dbReference type="EC" id="4.2.1.1" evidence="4"/>
<gene>
    <name evidence="6" type="ORF">SK128_012060</name>
</gene>
<keyword evidence="7" id="KW-1185">Reference proteome</keyword>
<dbReference type="GO" id="GO:0004089">
    <property type="term" value="F:carbonate dehydratase activity"/>
    <property type="evidence" value="ECO:0007669"/>
    <property type="project" value="UniProtKB-UniRule"/>
</dbReference>
<protein>
    <recommendedName>
        <fullName evidence="4">Carbonic anhydrase</fullName>
        <ecNumber evidence="4">4.2.1.1</ecNumber>
    </recommendedName>
</protein>
<evidence type="ECO:0000256" key="2">
    <source>
        <dbReference type="ARBA" id="ARBA00022723"/>
    </source>
</evidence>
<keyword evidence="4" id="KW-0456">Lyase</keyword>
<dbReference type="InterPro" id="IPR018338">
    <property type="entry name" value="Carbonic_anhydrase_a-class_CS"/>
</dbReference>
<evidence type="ECO:0000256" key="1">
    <source>
        <dbReference type="ARBA" id="ARBA00010718"/>
    </source>
</evidence>
<dbReference type="Gene3D" id="3.10.200.10">
    <property type="entry name" value="Alpha carbonic anhydrase"/>
    <property type="match status" value="2"/>
</dbReference>
<dbReference type="PROSITE" id="PS51144">
    <property type="entry name" value="ALPHA_CA_2"/>
    <property type="match status" value="2"/>
</dbReference>
<dbReference type="Proteomes" id="UP001381693">
    <property type="component" value="Unassembled WGS sequence"/>
</dbReference>
<feature type="domain" description="Alpha-carbonic anhydrase" evidence="5">
    <location>
        <begin position="352"/>
        <end position="613"/>
    </location>
</feature>
<dbReference type="EMBL" id="JAXCGZ010018978">
    <property type="protein sequence ID" value="KAK7066928.1"/>
    <property type="molecule type" value="Genomic_DNA"/>
</dbReference>
<comment type="function">
    <text evidence="4">Reversible hydration of carbon dioxide.</text>
</comment>
<feature type="signal peptide" evidence="4">
    <location>
        <begin position="1"/>
        <end position="21"/>
    </location>
</feature>
<dbReference type="PANTHER" id="PTHR18952">
    <property type="entry name" value="CARBONIC ANHYDRASE"/>
    <property type="match status" value="1"/>
</dbReference>
<dbReference type="InterPro" id="IPR023561">
    <property type="entry name" value="Carbonic_anhydrase_a-class"/>
</dbReference>
<dbReference type="PANTHER" id="PTHR18952:SF270">
    <property type="entry name" value="CARBONIC ANHYDRASE"/>
    <property type="match status" value="1"/>
</dbReference>
<feature type="domain" description="Alpha-carbonic anhydrase" evidence="5">
    <location>
        <begin position="24"/>
        <end position="323"/>
    </location>
</feature>
<keyword evidence="2 4" id="KW-0479">Metal-binding</keyword>
<keyword evidence="4" id="KW-0732">Signal</keyword>
<sequence>MKSIIYFLGLLFLLEIPNCLAGGHSWNYEHPSEWGGICNTEGRTHRQSPIDIKELVSFKPHPFRFKNYDLINTTQINNGHSYKVALHPKRQEKTEQEEDETFRPEVSGGGLPGTYVLDSFHFHWGSNARKGSEHLLEGCAFAGEMHLVHYKKEYGSVGEALKHGDGLAVLGMWLTPSHGKSLHTHFDLKESTAKADYTFMPASVPLPGACKYTDEEHELSSLHWFDNIMPDEKAQEQEKESLVHLRQMLPVDVERFYRYEGSLTTPPCTENVLWTVFATPVSVPVEFLSGLRQMKVPDDPTHSLSDNFRPPQSLSGRSVYYSGEMTDKRINCDHEQNLLESCHAFPVMKLRLEQEVRDELGEDIRQCPAKHLPSPINLYLSEAEPTLSPPLTWQRIGSCKGVKIINDGQTPKALYPTRSPEWQLTGSDLADAYYLAGIQLKWGSEHHLGGLSFPLEVQLVHYSSKYMDILEALDKKGELVVVSKFFQEPIDLDISTDQSQTNPEGDNKQLASIIYAMEHAAQKPLGHMEVRSPDISLLMGDTSTYYEYRGAFESLTNTDCSSVAKWMVIRQTGQISKSQIKSLHEMRDSYGYQIGSNKRSIASTSTAKIYLRVSNNALKHEFDMMREKRSSLRSSPRSSASNLSSLSVPLILLLIYVIQGHY</sequence>
<reference evidence="6 7" key="1">
    <citation type="submission" date="2023-11" db="EMBL/GenBank/DDBJ databases">
        <title>Halocaridina rubra genome assembly.</title>
        <authorList>
            <person name="Smith C."/>
        </authorList>
    </citation>
    <scope>NUCLEOTIDE SEQUENCE [LARGE SCALE GENOMIC DNA]</scope>
    <source>
        <strain evidence="6">EP-1</strain>
        <tissue evidence="6">Whole</tissue>
    </source>
</reference>
<dbReference type="AlphaFoldDB" id="A0AAN8WPZ4"/>
<dbReference type="SUPFAM" id="SSF51069">
    <property type="entry name" value="Carbonic anhydrase"/>
    <property type="match status" value="2"/>
</dbReference>
<dbReference type="InterPro" id="IPR001148">
    <property type="entry name" value="CA_dom"/>
</dbReference>
<evidence type="ECO:0000256" key="3">
    <source>
        <dbReference type="ARBA" id="ARBA00022833"/>
    </source>
</evidence>